<proteinExistence type="predicted"/>
<evidence type="ECO:0000259" key="5">
    <source>
        <dbReference type="PROSITE" id="PS50977"/>
    </source>
</evidence>
<evidence type="ECO:0000313" key="6">
    <source>
        <dbReference type="EMBL" id="SFE65381.1"/>
    </source>
</evidence>
<reference evidence="7" key="1">
    <citation type="submission" date="2016-10" db="EMBL/GenBank/DDBJ databases">
        <authorList>
            <person name="Varghese N."/>
            <person name="Submissions S."/>
        </authorList>
    </citation>
    <scope>NUCLEOTIDE SEQUENCE [LARGE SCALE GENOMIC DNA]</scope>
    <source>
        <strain evidence="7">DSM 19083</strain>
    </source>
</reference>
<dbReference type="GO" id="GO:0000976">
    <property type="term" value="F:transcription cis-regulatory region binding"/>
    <property type="evidence" value="ECO:0007669"/>
    <property type="project" value="TreeGrafter"/>
</dbReference>
<dbReference type="InterPro" id="IPR050109">
    <property type="entry name" value="HTH-type_TetR-like_transc_reg"/>
</dbReference>
<dbReference type="AlphaFoldDB" id="A0A1I2CAK6"/>
<accession>A0A1I2CAK6</accession>
<dbReference type="PROSITE" id="PS50977">
    <property type="entry name" value="HTH_TETR_2"/>
    <property type="match status" value="1"/>
</dbReference>
<dbReference type="Proteomes" id="UP000198520">
    <property type="component" value="Unassembled WGS sequence"/>
</dbReference>
<evidence type="ECO:0000313" key="7">
    <source>
        <dbReference type="Proteomes" id="UP000198520"/>
    </source>
</evidence>
<evidence type="ECO:0000256" key="4">
    <source>
        <dbReference type="PROSITE-ProRule" id="PRU00335"/>
    </source>
</evidence>
<evidence type="ECO:0000256" key="2">
    <source>
        <dbReference type="ARBA" id="ARBA00023125"/>
    </source>
</evidence>
<dbReference type="RefSeq" id="WP_093374112.1">
    <property type="nucleotide sequence ID" value="NZ_BNAN01000001.1"/>
</dbReference>
<evidence type="ECO:0000256" key="1">
    <source>
        <dbReference type="ARBA" id="ARBA00023015"/>
    </source>
</evidence>
<dbReference type="OrthoDB" id="7505659at2"/>
<keyword evidence="2 4" id="KW-0238">DNA-binding</keyword>
<feature type="DNA-binding region" description="H-T-H motif" evidence="4">
    <location>
        <begin position="40"/>
        <end position="59"/>
    </location>
</feature>
<feature type="domain" description="HTH tetR-type" evidence="5">
    <location>
        <begin position="17"/>
        <end position="77"/>
    </location>
</feature>
<evidence type="ECO:0000256" key="3">
    <source>
        <dbReference type="ARBA" id="ARBA00023163"/>
    </source>
</evidence>
<dbReference type="GO" id="GO:0003700">
    <property type="term" value="F:DNA-binding transcription factor activity"/>
    <property type="evidence" value="ECO:0007669"/>
    <property type="project" value="TreeGrafter"/>
</dbReference>
<dbReference type="PANTHER" id="PTHR30055:SF234">
    <property type="entry name" value="HTH-TYPE TRANSCRIPTIONAL REGULATOR BETI"/>
    <property type="match status" value="1"/>
</dbReference>
<dbReference type="PANTHER" id="PTHR30055">
    <property type="entry name" value="HTH-TYPE TRANSCRIPTIONAL REGULATOR RUTR"/>
    <property type="match status" value="1"/>
</dbReference>
<dbReference type="STRING" id="285351.SAMN04488035_0037"/>
<name>A0A1I2CAK6_9MICO</name>
<dbReference type="SUPFAM" id="SSF46689">
    <property type="entry name" value="Homeodomain-like"/>
    <property type="match status" value="1"/>
</dbReference>
<keyword evidence="7" id="KW-1185">Reference proteome</keyword>
<dbReference type="Gene3D" id="1.10.357.10">
    <property type="entry name" value="Tetracycline Repressor, domain 2"/>
    <property type="match status" value="1"/>
</dbReference>
<dbReference type="Pfam" id="PF00440">
    <property type="entry name" value="TetR_N"/>
    <property type="match status" value="1"/>
</dbReference>
<organism evidence="6 7">
    <name type="scientific">Flavimobilis marinus</name>
    <dbReference type="NCBI Taxonomy" id="285351"/>
    <lineage>
        <taxon>Bacteria</taxon>
        <taxon>Bacillati</taxon>
        <taxon>Actinomycetota</taxon>
        <taxon>Actinomycetes</taxon>
        <taxon>Micrococcales</taxon>
        <taxon>Jonesiaceae</taxon>
        <taxon>Flavimobilis</taxon>
    </lineage>
</organism>
<dbReference type="EMBL" id="FONZ01000001">
    <property type="protein sequence ID" value="SFE65381.1"/>
    <property type="molecule type" value="Genomic_DNA"/>
</dbReference>
<dbReference type="InterPro" id="IPR009057">
    <property type="entry name" value="Homeodomain-like_sf"/>
</dbReference>
<dbReference type="PRINTS" id="PR00455">
    <property type="entry name" value="HTHTETR"/>
</dbReference>
<dbReference type="InterPro" id="IPR001647">
    <property type="entry name" value="HTH_TetR"/>
</dbReference>
<keyword evidence="3" id="KW-0804">Transcription</keyword>
<protein>
    <submittedName>
        <fullName evidence="6">Transcriptional regulator, TetR family</fullName>
    </submittedName>
</protein>
<gene>
    <name evidence="6" type="ORF">SAMN04488035_0037</name>
</gene>
<keyword evidence="1" id="KW-0805">Transcription regulation</keyword>
<sequence length="207" mass="23329">MGTTTKPTARRTVKDPTERRDEIVTAARTLFRERGISATSFTDVARHVGVARGLIYHYFPDKDALVDVVLEQYVAEFVASVSAWDAAREPGNIDRALIDCIAVFRHHLRTTSDPLREDLQRIENAGIYNRFLDRAVRAVVDCFQATTVQAYARLHEIELVHVYETFYVLVYGLVGLVRNNPQTSDDVLVTIVRQALYLPPRSTPPGA</sequence>